<dbReference type="GO" id="GO:0005524">
    <property type="term" value="F:ATP binding"/>
    <property type="evidence" value="ECO:0007669"/>
    <property type="project" value="UniProtKB-KW"/>
</dbReference>
<dbReference type="Proteomes" id="UP001195941">
    <property type="component" value="Unassembled WGS sequence"/>
</dbReference>
<keyword evidence="11" id="KW-1185">Reference proteome</keyword>
<evidence type="ECO:0000256" key="7">
    <source>
        <dbReference type="RuleBase" id="RU004432"/>
    </source>
</evidence>
<dbReference type="PANTHER" id="PTHR11638:SF111">
    <property type="entry name" value="ATP-DEPENDENT CLP PROTEASE ATP-BINDING SUBUNIT CLPA"/>
    <property type="match status" value="1"/>
</dbReference>
<dbReference type="InterPro" id="IPR019489">
    <property type="entry name" value="Clp_ATPase_C"/>
</dbReference>
<dbReference type="Pfam" id="PF00004">
    <property type="entry name" value="AAA"/>
    <property type="match status" value="1"/>
</dbReference>
<comment type="caution">
    <text evidence="10">The sequence shown here is derived from an EMBL/GenBank/DDBJ whole genome shotgun (WGS) entry which is preliminary data.</text>
</comment>
<keyword evidence="5 7" id="KW-0143">Chaperone</keyword>
<dbReference type="PROSITE" id="PS51903">
    <property type="entry name" value="CLP_R"/>
    <property type="match status" value="1"/>
</dbReference>
<evidence type="ECO:0000256" key="1">
    <source>
        <dbReference type="ARBA" id="ARBA00008675"/>
    </source>
</evidence>
<evidence type="ECO:0000313" key="11">
    <source>
        <dbReference type="Proteomes" id="UP001195941"/>
    </source>
</evidence>
<dbReference type="EMBL" id="JADMKU010000024">
    <property type="protein sequence ID" value="MBR9653193.1"/>
    <property type="molecule type" value="Genomic_DNA"/>
</dbReference>
<dbReference type="RefSeq" id="WP_212702815.1">
    <property type="nucleotide sequence ID" value="NZ_JADMKU010000024.1"/>
</dbReference>
<dbReference type="Pfam" id="PF02861">
    <property type="entry name" value="Clp_N"/>
    <property type="match status" value="1"/>
</dbReference>
<dbReference type="GO" id="GO:0006508">
    <property type="term" value="P:proteolysis"/>
    <property type="evidence" value="ECO:0007669"/>
    <property type="project" value="UniProtKB-KW"/>
</dbReference>
<name>A0ABS5HXA1_9RHOB</name>
<dbReference type="CDD" id="cd00009">
    <property type="entry name" value="AAA"/>
    <property type="match status" value="1"/>
</dbReference>
<dbReference type="InterPro" id="IPR036628">
    <property type="entry name" value="Clp_N_dom_sf"/>
</dbReference>
<evidence type="ECO:0000313" key="10">
    <source>
        <dbReference type="EMBL" id="MBR9653193.1"/>
    </source>
</evidence>
<dbReference type="PANTHER" id="PTHR11638">
    <property type="entry name" value="ATP-DEPENDENT CLP PROTEASE"/>
    <property type="match status" value="1"/>
</dbReference>
<dbReference type="SUPFAM" id="SSF81923">
    <property type="entry name" value="Double Clp-N motif"/>
    <property type="match status" value="1"/>
</dbReference>
<dbReference type="GO" id="GO:0008233">
    <property type="term" value="F:peptidase activity"/>
    <property type="evidence" value="ECO:0007669"/>
    <property type="project" value="UniProtKB-KW"/>
</dbReference>
<dbReference type="InterPro" id="IPR041546">
    <property type="entry name" value="ClpA/ClpB_AAA_lid"/>
</dbReference>
<evidence type="ECO:0000256" key="3">
    <source>
        <dbReference type="ARBA" id="ARBA00022741"/>
    </source>
</evidence>
<evidence type="ECO:0000256" key="5">
    <source>
        <dbReference type="ARBA" id="ARBA00023186"/>
    </source>
</evidence>
<keyword evidence="3 7" id="KW-0547">Nucleotide-binding</keyword>
<keyword evidence="10" id="KW-0378">Hydrolase</keyword>
<dbReference type="InterPro" id="IPR003593">
    <property type="entry name" value="AAA+_ATPase"/>
</dbReference>
<evidence type="ECO:0000256" key="2">
    <source>
        <dbReference type="ARBA" id="ARBA00022737"/>
    </source>
</evidence>
<dbReference type="InterPro" id="IPR050130">
    <property type="entry name" value="ClpA_ClpB"/>
</dbReference>
<protein>
    <submittedName>
        <fullName evidence="10">ATP-dependent Clp protease ATP-binding subunit ClpA</fullName>
    </submittedName>
</protein>
<sequence length="776" mass="84949">MPSFSNTLEQAIHAALALANARKHEFATLEHLLLALIDEPDALRVLKACSVDTEELRGTLIEFVDDDLSNLVTEIDGSEAVPTAAFQRVIQRAAIHVQSSGRTEVTGANVLVAIFAERESNAAYFLQEQDMTRYDAVNFIAHGVAKDPSYGETRPLTGADSAEEESTQGSSAETIDPKESALGKYCVNLNVKSQQGDIDPLIGRTHEVERCIQVLCRRRKNNPLLVGDPGVGKTAIAEGLARKIVAGETPEVLAHTTIYSLDMGALLAGTRYRGDFEERLKAVMTELEEHPDAVLFIDEIHTVIGAGATSGGAMDASNLLKPALQGGKLRCMGSTTYKEFRQHFEKDRALSRRFQKIDVNEPSVEDSVKILKGLKPYFEDHHGIKFTNDAIKAAVELAARYINDRKLPDKAIDVIDEAGAAQHLVVESKRRKTIGVKEIEAVVAKIARIPPKNVSKDDAEVLKDLEKSLKRVVFGQDTAIEALSSAIKLARAGLREPEKPIGNYLFAGPTGVGKTEVAKQLADQLGVELLRFDMSEYMEKHAVSRLIGAPPGYVGFDQGGMLTDGVDQHPHCVLLLDEIEKAHPDVYNILLQVMDHGKLTDHNGRTVDFRNVILIMTSNAGAAEQAKAAIGFGRDRREGEDTAAIERTFTPEFRNRLDAVISFAPLPKDVILQIVEKFVLQLEAQLMDRNVHIELTKPAAEWLADKGYDDKMGARPLGRVIQEHIKKPLAEELLFGKLAKGGVVKVGVKNGEIELRIEGPGQRRLSGDKPPLLTAD</sequence>
<evidence type="ECO:0000256" key="6">
    <source>
        <dbReference type="PROSITE-ProRule" id="PRU01251"/>
    </source>
</evidence>
<dbReference type="InterPro" id="IPR028299">
    <property type="entry name" value="ClpA/B_CS2"/>
</dbReference>
<dbReference type="PROSITE" id="PS00871">
    <property type="entry name" value="CLPAB_2"/>
    <property type="match status" value="1"/>
</dbReference>
<evidence type="ECO:0000256" key="4">
    <source>
        <dbReference type="ARBA" id="ARBA00022840"/>
    </source>
</evidence>
<dbReference type="PROSITE" id="PS00870">
    <property type="entry name" value="CLPAB_1"/>
    <property type="match status" value="1"/>
</dbReference>
<dbReference type="Pfam" id="PF07724">
    <property type="entry name" value="AAA_2"/>
    <property type="match status" value="1"/>
</dbReference>
<dbReference type="Gene3D" id="3.40.50.300">
    <property type="entry name" value="P-loop containing nucleotide triphosphate hydrolases"/>
    <property type="match status" value="2"/>
</dbReference>
<dbReference type="Gene3D" id="1.10.8.60">
    <property type="match status" value="2"/>
</dbReference>
<keyword evidence="4 7" id="KW-0067">ATP-binding</keyword>
<dbReference type="SMART" id="SM01086">
    <property type="entry name" value="ClpB_D2-small"/>
    <property type="match status" value="1"/>
</dbReference>
<dbReference type="InterPro" id="IPR004176">
    <property type="entry name" value="Clp_R_N"/>
</dbReference>
<evidence type="ECO:0000259" key="9">
    <source>
        <dbReference type="PROSITE" id="PS51903"/>
    </source>
</evidence>
<dbReference type="Gene3D" id="1.10.1780.10">
    <property type="entry name" value="Clp, N-terminal domain"/>
    <property type="match status" value="1"/>
</dbReference>
<dbReference type="SMART" id="SM00382">
    <property type="entry name" value="AAA"/>
    <property type="match status" value="2"/>
</dbReference>
<dbReference type="CDD" id="cd19499">
    <property type="entry name" value="RecA-like_ClpB_Hsp104-like"/>
    <property type="match status" value="1"/>
</dbReference>
<gene>
    <name evidence="10" type="primary">clpA</name>
    <name evidence="10" type="ORF">IT775_18905</name>
</gene>
<dbReference type="InterPro" id="IPR001270">
    <property type="entry name" value="ClpA/B"/>
</dbReference>
<feature type="region of interest" description="Disordered" evidence="8">
    <location>
        <begin position="150"/>
        <end position="175"/>
    </location>
</feature>
<dbReference type="InterPro" id="IPR027417">
    <property type="entry name" value="P-loop_NTPase"/>
</dbReference>
<dbReference type="Pfam" id="PF17871">
    <property type="entry name" value="AAA_lid_9"/>
    <property type="match status" value="1"/>
</dbReference>
<dbReference type="InterPro" id="IPR018368">
    <property type="entry name" value="ClpA/B_CS1"/>
</dbReference>
<comment type="similarity">
    <text evidence="1 7">Belongs to the ClpA/ClpB family.</text>
</comment>
<proteinExistence type="inferred from homology"/>
<dbReference type="PRINTS" id="PR00300">
    <property type="entry name" value="CLPPROTEASEA"/>
</dbReference>
<keyword evidence="2 6" id="KW-0677">Repeat</keyword>
<evidence type="ECO:0000256" key="8">
    <source>
        <dbReference type="SAM" id="MobiDB-lite"/>
    </source>
</evidence>
<reference evidence="10 11" key="1">
    <citation type="journal article" date="2021" name="Arch. Microbiol.">
        <title>Thalassobius aquimarinus sp. nov., isolated from the Sea of Japan seashore.</title>
        <authorList>
            <person name="Kurilenko V.V."/>
            <person name="Romanenko L.A."/>
            <person name="Chernysheva N.Y."/>
            <person name="Velansky P.V."/>
            <person name="Tekutyeva L.A."/>
            <person name="Isaeva M.P."/>
            <person name="Mikhailov V.V."/>
        </authorList>
    </citation>
    <scope>NUCLEOTIDE SEQUENCE [LARGE SCALE GENOMIC DNA]</scope>
    <source>
        <strain evidence="10 11">KMM 8518</strain>
    </source>
</reference>
<feature type="domain" description="Clp R" evidence="9">
    <location>
        <begin position="1"/>
        <end position="147"/>
    </location>
</feature>
<dbReference type="NCBIfam" id="TIGR02639">
    <property type="entry name" value="ClpA"/>
    <property type="match status" value="1"/>
</dbReference>
<dbReference type="SUPFAM" id="SSF52540">
    <property type="entry name" value="P-loop containing nucleoside triphosphate hydrolases"/>
    <property type="match status" value="2"/>
</dbReference>
<dbReference type="InterPro" id="IPR013461">
    <property type="entry name" value="ClpA"/>
</dbReference>
<dbReference type="InterPro" id="IPR003959">
    <property type="entry name" value="ATPase_AAA_core"/>
</dbReference>
<organism evidence="10 11">
    <name type="scientific">Thalassovita aquimarina</name>
    <dbReference type="NCBI Taxonomy" id="2785917"/>
    <lineage>
        <taxon>Bacteria</taxon>
        <taxon>Pseudomonadati</taxon>
        <taxon>Pseudomonadota</taxon>
        <taxon>Alphaproteobacteria</taxon>
        <taxon>Rhodobacterales</taxon>
        <taxon>Roseobacteraceae</taxon>
        <taxon>Thalassovita</taxon>
    </lineage>
</organism>
<keyword evidence="10" id="KW-0645">Protease</keyword>
<dbReference type="Pfam" id="PF10431">
    <property type="entry name" value="ClpB_D2-small"/>
    <property type="match status" value="1"/>
</dbReference>
<accession>A0ABS5HXA1</accession>